<dbReference type="Proteomes" id="UP000286402">
    <property type="component" value="Unassembled WGS sequence"/>
</dbReference>
<proteinExistence type="predicted"/>
<protein>
    <submittedName>
        <fullName evidence="1">Uncharacterized protein</fullName>
    </submittedName>
</protein>
<name>A0A420FK71_9SPHI</name>
<dbReference type="AlphaFoldDB" id="A0A420FK71"/>
<comment type="caution">
    <text evidence="1">The sequence shown here is derived from an EMBL/GenBank/DDBJ whole genome shotgun (WGS) entry which is preliminary data.</text>
</comment>
<evidence type="ECO:0000313" key="2">
    <source>
        <dbReference type="Proteomes" id="UP000286402"/>
    </source>
</evidence>
<gene>
    <name evidence="1" type="ORF">BCY89_13705</name>
</gene>
<evidence type="ECO:0000313" key="1">
    <source>
        <dbReference type="EMBL" id="RKF33267.1"/>
    </source>
</evidence>
<keyword evidence="2" id="KW-1185">Reference proteome</keyword>
<organism evidence="1 2">
    <name type="scientific">Sphingobacterium siyangense</name>
    <dbReference type="NCBI Taxonomy" id="459529"/>
    <lineage>
        <taxon>Bacteria</taxon>
        <taxon>Pseudomonadati</taxon>
        <taxon>Bacteroidota</taxon>
        <taxon>Sphingobacteriia</taxon>
        <taxon>Sphingobacteriales</taxon>
        <taxon>Sphingobacteriaceae</taxon>
        <taxon>Sphingobacterium</taxon>
    </lineage>
</organism>
<dbReference type="EMBL" id="MCAQ01000026">
    <property type="protein sequence ID" value="RKF33267.1"/>
    <property type="molecule type" value="Genomic_DNA"/>
</dbReference>
<sequence>MCFEFYCNPFYNIVNFKNKKLQIITASRKGYAYAPRYKVLEFNLQKLLLKIKVARLKGPP</sequence>
<reference evidence="1 2" key="1">
    <citation type="submission" date="2016-07" db="EMBL/GenBank/DDBJ databases">
        <title>Genome analysis of Sphingobacterium siyangense T12B17.</title>
        <authorList>
            <person name="Xu D."/>
            <person name="Su Y."/>
            <person name="Zheng S."/>
        </authorList>
    </citation>
    <scope>NUCLEOTIDE SEQUENCE [LARGE SCALE GENOMIC DNA]</scope>
    <source>
        <strain evidence="1 2">T12B17</strain>
    </source>
</reference>
<accession>A0A420FK71</accession>